<protein>
    <submittedName>
        <fullName evidence="3">Uncharacterized protein</fullName>
    </submittedName>
</protein>
<keyword evidence="1" id="KW-0472">Membrane</keyword>
<evidence type="ECO:0000313" key="4">
    <source>
        <dbReference type="Proteomes" id="UP000054279"/>
    </source>
</evidence>
<evidence type="ECO:0000256" key="2">
    <source>
        <dbReference type="SAM" id="SignalP"/>
    </source>
</evidence>
<feature type="non-terminal residue" evidence="3">
    <location>
        <position position="1"/>
    </location>
</feature>
<feature type="transmembrane region" description="Helical" evidence="1">
    <location>
        <begin position="70"/>
        <end position="91"/>
    </location>
</feature>
<keyword evidence="1" id="KW-1133">Transmembrane helix</keyword>
<feature type="transmembrane region" description="Helical" evidence="1">
    <location>
        <begin position="38"/>
        <end position="58"/>
    </location>
</feature>
<gene>
    <name evidence="3" type="ORF">M422DRAFT_780772</name>
</gene>
<dbReference type="OrthoDB" id="10645945at2759"/>
<evidence type="ECO:0000313" key="3">
    <source>
        <dbReference type="EMBL" id="KIJ40303.1"/>
    </source>
</evidence>
<dbReference type="Proteomes" id="UP000054279">
    <property type="component" value="Unassembled WGS sequence"/>
</dbReference>
<reference evidence="3 4" key="1">
    <citation type="submission" date="2014-06" db="EMBL/GenBank/DDBJ databases">
        <title>Evolutionary Origins and Diversification of the Mycorrhizal Mutualists.</title>
        <authorList>
            <consortium name="DOE Joint Genome Institute"/>
            <consortium name="Mycorrhizal Genomics Consortium"/>
            <person name="Kohler A."/>
            <person name="Kuo A."/>
            <person name="Nagy L.G."/>
            <person name="Floudas D."/>
            <person name="Copeland A."/>
            <person name="Barry K.W."/>
            <person name="Cichocki N."/>
            <person name="Veneault-Fourrey C."/>
            <person name="LaButti K."/>
            <person name="Lindquist E.A."/>
            <person name="Lipzen A."/>
            <person name="Lundell T."/>
            <person name="Morin E."/>
            <person name="Murat C."/>
            <person name="Riley R."/>
            <person name="Ohm R."/>
            <person name="Sun H."/>
            <person name="Tunlid A."/>
            <person name="Henrissat B."/>
            <person name="Grigoriev I.V."/>
            <person name="Hibbett D.S."/>
            <person name="Martin F."/>
        </authorList>
    </citation>
    <scope>NUCLEOTIDE SEQUENCE [LARGE SCALE GENOMIC DNA]</scope>
    <source>
        <strain evidence="3 4">SS14</strain>
    </source>
</reference>
<name>A0A0C9UAX3_SPHS4</name>
<evidence type="ECO:0000256" key="1">
    <source>
        <dbReference type="SAM" id="Phobius"/>
    </source>
</evidence>
<proteinExistence type="predicted"/>
<organism evidence="3 4">
    <name type="scientific">Sphaerobolus stellatus (strain SS14)</name>
    <dbReference type="NCBI Taxonomy" id="990650"/>
    <lineage>
        <taxon>Eukaryota</taxon>
        <taxon>Fungi</taxon>
        <taxon>Dikarya</taxon>
        <taxon>Basidiomycota</taxon>
        <taxon>Agaricomycotina</taxon>
        <taxon>Agaricomycetes</taxon>
        <taxon>Phallomycetidae</taxon>
        <taxon>Geastrales</taxon>
        <taxon>Sphaerobolaceae</taxon>
        <taxon>Sphaerobolus</taxon>
    </lineage>
</organism>
<feature type="chain" id="PRO_5002204031" evidence="2">
    <location>
        <begin position="23"/>
        <end position="182"/>
    </location>
</feature>
<feature type="transmembrane region" description="Helical" evidence="1">
    <location>
        <begin position="111"/>
        <end position="131"/>
    </location>
</feature>
<keyword evidence="4" id="KW-1185">Reference proteome</keyword>
<dbReference type="HOGENOM" id="CLU_1485514_0_0_1"/>
<accession>A0A0C9UAX3</accession>
<feature type="transmembrane region" description="Helical" evidence="1">
    <location>
        <begin position="152"/>
        <end position="176"/>
    </location>
</feature>
<dbReference type="EMBL" id="KN837145">
    <property type="protein sequence ID" value="KIJ40303.1"/>
    <property type="molecule type" value="Genomic_DNA"/>
</dbReference>
<dbReference type="AlphaFoldDB" id="A0A0C9UAX3"/>
<keyword evidence="1" id="KW-0812">Transmembrane</keyword>
<sequence>MLNLLRYAALLCFFVFPNAAQAQNNWFAAPLDTATLAVSGLLTILTIPQLIVALSFLFRSRGAHFLPGMVMTVAILFIFLGYALSVVKLIIDFTSWGSELPETIVLGVNAVQALFAEWPDALVFLAVAFIIRDRYFTYKGQSWDERRSSLPLIVMMSILGIISFLVFVATSAYAGVALSPPQ</sequence>
<keyword evidence="2" id="KW-0732">Signal</keyword>
<feature type="signal peptide" evidence="2">
    <location>
        <begin position="1"/>
        <end position="22"/>
    </location>
</feature>